<dbReference type="PROSITE" id="PS00697">
    <property type="entry name" value="DNA_LIGASE_A1"/>
    <property type="match status" value="1"/>
</dbReference>
<evidence type="ECO:0000256" key="5">
    <source>
        <dbReference type="SAM" id="Coils"/>
    </source>
</evidence>
<keyword evidence="4" id="KW-0539">Nucleus</keyword>
<dbReference type="eggNOG" id="KOG1765">
    <property type="taxonomic scope" value="Eukaryota"/>
</dbReference>
<evidence type="ECO:0000256" key="4">
    <source>
        <dbReference type="ARBA" id="ARBA00023242"/>
    </source>
</evidence>
<dbReference type="GO" id="GO:0005634">
    <property type="term" value="C:nucleus"/>
    <property type="evidence" value="ECO:0007669"/>
    <property type="project" value="UniProtKB-SubCell"/>
</dbReference>
<dbReference type="VEuPathDB" id="FungiDB:C5L36_0B06620"/>
<evidence type="ECO:0000313" key="9">
    <source>
        <dbReference type="Proteomes" id="UP000189274"/>
    </source>
</evidence>
<reference evidence="6" key="2">
    <citation type="submission" date="2014-08" db="EMBL/GenBank/DDBJ databases">
        <title>Exploiting Issatchenkia orientalis SD108 for Succinic Acid Production.</title>
        <authorList>
            <person name="Xiao H."/>
            <person name="Shao Z."/>
            <person name="Jiang Y."/>
            <person name="Dole S."/>
            <person name="Zhao H."/>
        </authorList>
    </citation>
    <scope>NUCLEOTIDE SEQUENCE [LARGE SCALE GENOMIC DNA]</scope>
    <source>
        <strain evidence="6">SD108</strain>
    </source>
</reference>
<keyword evidence="3" id="KW-0690">Ribosome biogenesis</keyword>
<dbReference type="AlphaFoldDB" id="A0A099P0U3"/>
<dbReference type="InterPro" id="IPR016059">
    <property type="entry name" value="DNA_ligase_ATP-dep_CS"/>
</dbReference>
<evidence type="ECO:0000313" key="8">
    <source>
        <dbReference type="Proteomes" id="UP000029867"/>
    </source>
</evidence>
<organism evidence="6 8">
    <name type="scientific">Pichia kudriavzevii</name>
    <name type="common">Yeast</name>
    <name type="synonym">Issatchenkia orientalis</name>
    <dbReference type="NCBI Taxonomy" id="4909"/>
    <lineage>
        <taxon>Eukaryota</taxon>
        <taxon>Fungi</taxon>
        <taxon>Dikarya</taxon>
        <taxon>Ascomycota</taxon>
        <taxon>Saccharomycotina</taxon>
        <taxon>Pichiomycetes</taxon>
        <taxon>Pichiales</taxon>
        <taxon>Pichiaceae</taxon>
        <taxon>Pichia</taxon>
    </lineage>
</organism>
<feature type="coiled-coil region" evidence="5">
    <location>
        <begin position="226"/>
        <end position="253"/>
    </location>
</feature>
<proteinExistence type="inferred from homology"/>
<name>A0A099P0U3_PICKU</name>
<dbReference type="Proteomes" id="UP000189274">
    <property type="component" value="Unassembled WGS sequence"/>
</dbReference>
<evidence type="ECO:0000313" key="7">
    <source>
        <dbReference type="EMBL" id="ONH74097.1"/>
    </source>
</evidence>
<protein>
    <submittedName>
        <fullName evidence="7">Regulator of ribosome biosynthesis</fullName>
    </submittedName>
</protein>
<comment type="caution">
    <text evidence="6">The sequence shown here is derived from an EMBL/GenBank/DDBJ whole genome shotgun (WGS) entry which is preliminary data.</text>
</comment>
<gene>
    <name evidence="7" type="ORF">BOH78_2611</name>
    <name evidence="6" type="ORF">JL09_g2377</name>
</gene>
<keyword evidence="5" id="KW-0175">Coiled coil</keyword>
<dbReference type="Pfam" id="PF04939">
    <property type="entry name" value="RRS1"/>
    <property type="match status" value="1"/>
</dbReference>
<evidence type="ECO:0000256" key="3">
    <source>
        <dbReference type="ARBA" id="ARBA00022517"/>
    </source>
</evidence>
<reference evidence="9" key="3">
    <citation type="journal article" date="2017" name="Genome Announc.">
        <title>Genome sequences of Cyberlindnera fabianii 65, Pichia kudriavzevii 129, and Saccharomyces cerevisiae 131 isolated from fermented masau fruits in Zimbabwe.</title>
        <authorList>
            <person name="van Rijswijck I.M.H."/>
            <person name="Derks M.F.L."/>
            <person name="Abee T."/>
            <person name="de Ridder D."/>
            <person name="Smid E.J."/>
        </authorList>
    </citation>
    <scope>NUCLEOTIDE SEQUENCE [LARGE SCALE GENOMIC DNA]</scope>
    <source>
        <strain evidence="9">129</strain>
    </source>
</reference>
<dbReference type="GO" id="GO:0042254">
    <property type="term" value="P:ribosome biogenesis"/>
    <property type="evidence" value="ECO:0007669"/>
    <property type="project" value="UniProtKB-KW"/>
</dbReference>
<dbReference type="GO" id="GO:0003909">
    <property type="term" value="F:DNA ligase activity"/>
    <property type="evidence" value="ECO:0007669"/>
    <property type="project" value="InterPro"/>
</dbReference>
<accession>A0A099P0U3</accession>
<comment type="subcellular location">
    <subcellularLocation>
        <location evidence="1">Nucleus</location>
    </subcellularLocation>
</comment>
<dbReference type="EMBL" id="JQFK01000019">
    <property type="protein sequence ID" value="KGK38490.1"/>
    <property type="molecule type" value="Genomic_DNA"/>
</dbReference>
<evidence type="ECO:0000256" key="2">
    <source>
        <dbReference type="ARBA" id="ARBA00010077"/>
    </source>
</evidence>
<dbReference type="VEuPathDB" id="FungiDB:C5L36_0B06610"/>
<dbReference type="InterPro" id="IPR007023">
    <property type="entry name" value="Ribosom_reg"/>
</dbReference>
<reference evidence="8" key="1">
    <citation type="journal article" date="2014" name="Microb. Cell Fact.">
        <title>Exploiting Issatchenkia orientalis SD108 for succinic acid production.</title>
        <authorList>
            <person name="Xiao H."/>
            <person name="Shao Z."/>
            <person name="Jiang Y."/>
            <person name="Dole S."/>
            <person name="Zhao H."/>
        </authorList>
    </citation>
    <scope>NUCLEOTIDE SEQUENCE [LARGE SCALE GENOMIC DNA]</scope>
    <source>
        <strain evidence="8">SD108</strain>
    </source>
</reference>
<evidence type="ECO:0000256" key="1">
    <source>
        <dbReference type="ARBA" id="ARBA00004123"/>
    </source>
</evidence>
<evidence type="ECO:0000313" key="6">
    <source>
        <dbReference type="EMBL" id="KGK38490.1"/>
    </source>
</evidence>
<sequence>MSQEPERKPATVDKEIPVNFDLGLLAVYDPQPLDHIQLSDSNKRETYLRDTTRDNVQLLVNQVLSLPLQKKETLTLVTLPEPIFKLPREKSIPKPKEPTRWEKFAAKKGIQKKGKDGKLVFDEETQQWVNKWGYKGLNKKIDEQWAVEVPSANSNEDSDSLLDPRKLRRDERKALVRRNQAQQKRNREDKLLDFTENEEVTPHVVVKKLGSFLNIAFDDETRHDLKTLVRERMQVLQEEKNQALENENMIKKRYNDFLKQSILREIRRKALMELLFTRTTMKREYEYKHIQAHDNDGSERKQSNLIARLLRNNKTLLYKLDPLLNMYNFRPSQETLTEYSRLRKKRRDSRRRYKSFEESWRNLHNNPFINFLYLWDEELQNFLGTKLPLTFGEVYFSVFKYIGEKGLYQSYFVPDDRTKFILRSPDDKPDRQALFAIISTFRRDFVGEIKRDGARVLNDKEGGTIIPISKYNISKDMLENQMEYMLSQLDMETEYPKFFGQHKVRKKKPLARPKEGIK</sequence>
<reference evidence="7" key="4">
    <citation type="submission" date="2017-01" db="EMBL/GenBank/DDBJ databases">
        <authorList>
            <person name="Mah S.A."/>
            <person name="Swanson W.J."/>
            <person name="Moy G.W."/>
            <person name="Vacquier V.D."/>
        </authorList>
    </citation>
    <scope>NUCLEOTIDE SEQUENCE [LARGE SCALE GENOMIC DNA]</scope>
    <source>
        <strain evidence="7">129</strain>
    </source>
</reference>
<dbReference type="HOGENOM" id="CLU_525855_0_0_1"/>
<comment type="similarity">
    <text evidence="2">Belongs to the RRS1 family.</text>
</comment>
<dbReference type="EMBL" id="MQVM01000011">
    <property type="protein sequence ID" value="ONH74097.1"/>
    <property type="molecule type" value="Genomic_DNA"/>
</dbReference>
<dbReference type="Proteomes" id="UP000029867">
    <property type="component" value="Unassembled WGS sequence"/>
</dbReference>